<reference evidence="1 2" key="1">
    <citation type="submission" date="2017-12" db="EMBL/GenBank/DDBJ databases">
        <title>Genomes of bacteria within cyanobacterial aggregates.</title>
        <authorList>
            <person name="Cai H."/>
        </authorList>
    </citation>
    <scope>NUCLEOTIDE SEQUENCE [LARGE SCALE GENOMIC DNA]</scope>
    <source>
        <strain evidence="1 2">TH16</strain>
    </source>
</reference>
<dbReference type="SUPFAM" id="SSF82714">
    <property type="entry name" value="Multidrug efflux transporter AcrB TolC docking domain, DN and DC subdomains"/>
    <property type="match status" value="2"/>
</dbReference>
<dbReference type="RefSeq" id="WP_102112667.1">
    <property type="nucleotide sequence ID" value="NZ_BMGN01000011.1"/>
</dbReference>
<dbReference type="AlphaFoldDB" id="A0A2K9ND28"/>
<dbReference type="KEGG" id="ncb:C0V82_13000"/>
<dbReference type="Gene3D" id="3.30.2090.10">
    <property type="entry name" value="Multidrug efflux transporter AcrB TolC docking domain, DN and DC subdomains"/>
    <property type="match status" value="2"/>
</dbReference>
<dbReference type="Gene3D" id="1.20.1640.10">
    <property type="entry name" value="Multidrug efflux transporter AcrB transmembrane domain"/>
    <property type="match status" value="2"/>
</dbReference>
<dbReference type="OrthoDB" id="174266at2"/>
<dbReference type="EMBL" id="CP025611">
    <property type="protein sequence ID" value="AUN31051.1"/>
    <property type="molecule type" value="Genomic_DNA"/>
</dbReference>
<proteinExistence type="predicted"/>
<evidence type="ECO:0000313" key="1">
    <source>
        <dbReference type="EMBL" id="AUN31051.1"/>
    </source>
</evidence>
<dbReference type="PRINTS" id="PR00702">
    <property type="entry name" value="ACRIFLAVINRP"/>
</dbReference>
<dbReference type="PANTHER" id="PTHR32063">
    <property type="match status" value="1"/>
</dbReference>
<name>A0A2K9ND28_9PROT</name>
<dbReference type="InterPro" id="IPR027463">
    <property type="entry name" value="AcrB_DN_DC_subdom"/>
</dbReference>
<keyword evidence="2" id="KW-1185">Reference proteome</keyword>
<dbReference type="Gene3D" id="3.30.70.1440">
    <property type="entry name" value="Multidrug efflux transporter AcrB pore domain"/>
    <property type="match status" value="1"/>
</dbReference>
<dbReference type="Gene3D" id="3.30.70.1430">
    <property type="entry name" value="Multidrug efflux transporter AcrB pore domain"/>
    <property type="match status" value="2"/>
</dbReference>
<dbReference type="GO" id="GO:0042910">
    <property type="term" value="F:xenobiotic transmembrane transporter activity"/>
    <property type="evidence" value="ECO:0007669"/>
    <property type="project" value="TreeGrafter"/>
</dbReference>
<accession>A0A2K9ND28</accession>
<dbReference type="GO" id="GO:0005886">
    <property type="term" value="C:plasma membrane"/>
    <property type="evidence" value="ECO:0007669"/>
    <property type="project" value="TreeGrafter"/>
</dbReference>
<dbReference type="Gene3D" id="3.30.70.1320">
    <property type="entry name" value="Multidrug efflux transporter AcrB pore domain like"/>
    <property type="match status" value="1"/>
</dbReference>
<evidence type="ECO:0000313" key="2">
    <source>
        <dbReference type="Proteomes" id="UP000234752"/>
    </source>
</evidence>
<dbReference type="Proteomes" id="UP000234752">
    <property type="component" value="Chromosome eg_1"/>
</dbReference>
<protein>
    <submittedName>
        <fullName evidence="1">AcrB/AcrD/AcrF family protein</fullName>
    </submittedName>
</protein>
<sequence>MTQEMPEPRGLIAWFVRNSVAANLLMVGMLVGGLIVMSRTKAEVLPQIDPRVISVTVDYPGATPKEVEDAITRRAEDAVMGLTGIERVTSVAAESKGLITIDVSDFADVQSVKEDVHSALDQLVDFPPTDAHEPRVTVTEPVSSVMRLVIAGTVGEKALKQAAENLRRDLLARDGISMVTLQGERDYEIAVQVSEKDLRAYDLRIEQVAAAVRAASVSLSLGTVRTSGGDVLLRTDNEARDAAALAEIVVISDRNGQRVRLGEISTITDGFVETPLINTYNGEPAVFLKIDRADDEDAFEVREAVQAFLETYRPPAGVDVTGISDTTEIIGDRINLLTRNAIMGLALVFVFLALTLDLRLAFWASVGIPSAFIGGFLLFGQFTTINMTSLLGLIVVLGIVVDDAIVVGENIHEQQARRGAGALSAIAGARGVFVPVFVGVTTTMVAFATLLMSSGVIGQILRPVPIVVLSVLFLSLIEAFLILPNHLAHGGDWSTGAMRRLRNRVQKGIDWISDGVFVPLARLSVQFPAVVIASALALLIATVGLVSGGHIRFIFFPVVEGDEITVALEMPAGTPFEQTEGAMQQVITALQTGVGGQEAGLYRSLSVTIGGRLSSGLRDSGTELRSEVAVATLELAPAGQRDLTSAEIERRWRAAAGPIPGVKALTFESSGLAAGADVSFNLSHPDDDVLLDAVARLTAEVATVAGVDEIQSTAQPGKRQIEFALTPAGAAAGLTVDDLSRSIRRSYFGEEVQRFQRDGEEVEVFIRFPEAERRSLADLARLRIPLPDGSEVPLSTVASIKETRSFVTIDRVDGQRVISLSADVDEAITTPGAVTALIEGRFLTPVLRDYPGLSVSLEGQARDQADEMAALIQNFVIAMLAIYALIACVLRSYVQPIIIMAIIPFGLIGAILGHMLLGFDLSFPSLFGLVALSGVIINDSIVLIDYVNEREKDGSNRLDVIVEAVRRRFRPIFITTMTTFIGLVPMIAETSIQAQFLIPMAVSLAFGILFGSILILLLVPACLAFGAGQRQVGPTRD</sequence>
<dbReference type="Pfam" id="PF00873">
    <property type="entry name" value="ACR_tran"/>
    <property type="match status" value="1"/>
</dbReference>
<dbReference type="InterPro" id="IPR001036">
    <property type="entry name" value="Acrflvin-R"/>
</dbReference>
<dbReference type="SUPFAM" id="SSF82866">
    <property type="entry name" value="Multidrug efflux transporter AcrB transmembrane domain"/>
    <property type="match status" value="2"/>
</dbReference>
<dbReference type="SUPFAM" id="SSF82693">
    <property type="entry name" value="Multidrug efflux transporter AcrB pore domain, PN1, PN2, PC1 and PC2 subdomains"/>
    <property type="match status" value="3"/>
</dbReference>
<gene>
    <name evidence="1" type="ORF">C0V82_13000</name>
</gene>
<dbReference type="PANTHER" id="PTHR32063:SF33">
    <property type="entry name" value="RND SUPERFAMILY EFFLUX PUMP PERMEASE COMPONENT"/>
    <property type="match status" value="1"/>
</dbReference>
<organism evidence="1 2">
    <name type="scientific">Niveispirillum cyanobacteriorum</name>
    <dbReference type="NCBI Taxonomy" id="1612173"/>
    <lineage>
        <taxon>Bacteria</taxon>
        <taxon>Pseudomonadati</taxon>
        <taxon>Pseudomonadota</taxon>
        <taxon>Alphaproteobacteria</taxon>
        <taxon>Rhodospirillales</taxon>
        <taxon>Azospirillaceae</taxon>
        <taxon>Niveispirillum</taxon>
    </lineage>
</organism>